<dbReference type="InterPro" id="IPR050231">
    <property type="entry name" value="Iron_ascorbate_oxido_reductase"/>
</dbReference>
<accession>A0A540M2A4</accession>
<dbReference type="EMBL" id="VIEB01000381">
    <property type="protein sequence ID" value="TQD92875.1"/>
    <property type="molecule type" value="Genomic_DNA"/>
</dbReference>
<dbReference type="InterPro" id="IPR027443">
    <property type="entry name" value="IPNS-like_sf"/>
</dbReference>
<dbReference type="Proteomes" id="UP000315295">
    <property type="component" value="Unassembled WGS sequence"/>
</dbReference>
<evidence type="ECO:0000313" key="4">
    <source>
        <dbReference type="EMBL" id="TQD92875.1"/>
    </source>
</evidence>
<sequence length="212" mass="23147">MGSDGQAKLPVVDLTNAENLKPGTEAWRSTCKQVQQAFEDRGCFEATYHGVPLDLHNAKFSASKGLFDLPVETKCQKTSDKPNHSYIGQISSLPLYKSLGVDYATTPEGVENFTNMMWPAGNDEFRFATTDLSREFSRFSWKVSRALAWVFPPPPCTCVCALVGTVAYSHSFVPSIGACNSWGALWRIASSVPSLLGRLFLAGFQAVVAVLV</sequence>
<proteinExistence type="predicted"/>
<dbReference type="STRING" id="106549.A0A540M2A4"/>
<dbReference type="GO" id="GO:0046872">
    <property type="term" value="F:metal ion binding"/>
    <property type="evidence" value="ECO:0007669"/>
    <property type="project" value="UniProtKB-KW"/>
</dbReference>
<reference evidence="4 5" key="1">
    <citation type="journal article" date="2019" name="G3 (Bethesda)">
        <title>Sequencing of a Wild Apple (Malus baccata) Genome Unravels the Differences Between Cultivated and Wild Apple Species Regarding Disease Resistance and Cold Tolerance.</title>
        <authorList>
            <person name="Chen X."/>
        </authorList>
    </citation>
    <scope>NUCLEOTIDE SEQUENCE [LARGE SCALE GENOMIC DNA]</scope>
    <source>
        <strain evidence="5">cv. Shandingzi</strain>
        <tissue evidence="4">Leaves</tissue>
    </source>
</reference>
<keyword evidence="5" id="KW-1185">Reference proteome</keyword>
<dbReference type="AlphaFoldDB" id="A0A540M2A4"/>
<dbReference type="SUPFAM" id="SSF51197">
    <property type="entry name" value="Clavaminate synthase-like"/>
    <property type="match status" value="1"/>
</dbReference>
<comment type="caution">
    <text evidence="4">The sequence shown here is derived from an EMBL/GenBank/DDBJ whole genome shotgun (WGS) entry which is preliminary data.</text>
</comment>
<feature type="domain" description="Non-haem dioxygenase N-terminal" evidence="3">
    <location>
        <begin position="9"/>
        <end position="87"/>
    </location>
</feature>
<dbReference type="Gene3D" id="2.60.120.330">
    <property type="entry name" value="B-lactam Antibiotic, Isopenicillin N Synthase, Chain"/>
    <property type="match status" value="1"/>
</dbReference>
<keyword evidence="1" id="KW-0479">Metal-binding</keyword>
<evidence type="ECO:0000256" key="2">
    <source>
        <dbReference type="ARBA" id="ARBA00023004"/>
    </source>
</evidence>
<keyword evidence="2" id="KW-0408">Iron</keyword>
<evidence type="ECO:0000259" key="3">
    <source>
        <dbReference type="Pfam" id="PF14226"/>
    </source>
</evidence>
<protein>
    <recommendedName>
        <fullName evidence="3">Non-haem dioxygenase N-terminal domain-containing protein</fullName>
    </recommendedName>
</protein>
<organism evidence="4 5">
    <name type="scientific">Malus baccata</name>
    <name type="common">Siberian crab apple</name>
    <name type="synonym">Pyrus baccata</name>
    <dbReference type="NCBI Taxonomy" id="106549"/>
    <lineage>
        <taxon>Eukaryota</taxon>
        <taxon>Viridiplantae</taxon>
        <taxon>Streptophyta</taxon>
        <taxon>Embryophyta</taxon>
        <taxon>Tracheophyta</taxon>
        <taxon>Spermatophyta</taxon>
        <taxon>Magnoliopsida</taxon>
        <taxon>eudicotyledons</taxon>
        <taxon>Gunneridae</taxon>
        <taxon>Pentapetalae</taxon>
        <taxon>rosids</taxon>
        <taxon>fabids</taxon>
        <taxon>Rosales</taxon>
        <taxon>Rosaceae</taxon>
        <taxon>Amygdaloideae</taxon>
        <taxon>Maleae</taxon>
        <taxon>Malus</taxon>
    </lineage>
</organism>
<dbReference type="Pfam" id="PF14226">
    <property type="entry name" value="DIOX_N"/>
    <property type="match status" value="1"/>
</dbReference>
<dbReference type="PANTHER" id="PTHR47990">
    <property type="entry name" value="2-OXOGLUTARATE (2OG) AND FE(II)-DEPENDENT OXYGENASE SUPERFAMILY PROTEIN-RELATED"/>
    <property type="match status" value="1"/>
</dbReference>
<gene>
    <name evidence="4" type="ORF">C1H46_021508</name>
</gene>
<evidence type="ECO:0000313" key="5">
    <source>
        <dbReference type="Proteomes" id="UP000315295"/>
    </source>
</evidence>
<name>A0A540M2A4_MALBA</name>
<evidence type="ECO:0000256" key="1">
    <source>
        <dbReference type="ARBA" id="ARBA00022723"/>
    </source>
</evidence>
<dbReference type="InterPro" id="IPR026992">
    <property type="entry name" value="DIOX_N"/>
</dbReference>